<evidence type="ECO:0000256" key="2">
    <source>
        <dbReference type="ARBA" id="ARBA00022448"/>
    </source>
</evidence>
<feature type="transmembrane region" description="Helical" evidence="10">
    <location>
        <begin position="408"/>
        <end position="429"/>
    </location>
</feature>
<dbReference type="InterPro" id="IPR036259">
    <property type="entry name" value="MFS_trans_sf"/>
</dbReference>
<dbReference type="GO" id="GO:0006857">
    <property type="term" value="P:oligopeptide transport"/>
    <property type="evidence" value="ECO:0007669"/>
    <property type="project" value="InterPro"/>
</dbReference>
<keyword evidence="5" id="KW-0653">Protein transport</keyword>
<dbReference type="SUPFAM" id="SSF103473">
    <property type="entry name" value="MFS general substrate transporter"/>
    <property type="match status" value="1"/>
</dbReference>
<gene>
    <name evidence="12" type="ORF">H2LOC_011405</name>
</gene>
<feature type="compositionally biased region" description="Basic and acidic residues" evidence="9">
    <location>
        <begin position="1"/>
        <end position="15"/>
    </location>
</feature>
<comment type="subcellular location">
    <subcellularLocation>
        <location evidence="1">Cell membrane</location>
        <topology evidence="1">Multi-pass membrane protein</topology>
    </subcellularLocation>
    <subcellularLocation>
        <location evidence="8">Membrane</location>
        <topology evidence="8">Multi-pass membrane protein</topology>
    </subcellularLocation>
</comment>
<dbReference type="InterPro" id="IPR000109">
    <property type="entry name" value="POT_fam"/>
</dbReference>
<evidence type="ECO:0000256" key="9">
    <source>
        <dbReference type="SAM" id="MobiDB-lite"/>
    </source>
</evidence>
<evidence type="ECO:0000256" key="7">
    <source>
        <dbReference type="ARBA" id="ARBA00023136"/>
    </source>
</evidence>
<feature type="transmembrane region" description="Helical" evidence="10">
    <location>
        <begin position="309"/>
        <end position="328"/>
    </location>
</feature>
<dbReference type="InterPro" id="IPR050171">
    <property type="entry name" value="MFS_Transporters"/>
</dbReference>
<feature type="domain" description="Major facilitator superfamily (MFS) profile" evidence="11">
    <location>
        <begin position="52"/>
        <end position="460"/>
    </location>
</feature>
<dbReference type="OrthoDB" id="9772725at2"/>
<evidence type="ECO:0000313" key="13">
    <source>
        <dbReference type="Proteomes" id="UP000309061"/>
    </source>
</evidence>
<evidence type="ECO:0000256" key="4">
    <source>
        <dbReference type="ARBA" id="ARBA00022692"/>
    </source>
</evidence>
<dbReference type="GO" id="GO:0005886">
    <property type="term" value="C:plasma membrane"/>
    <property type="evidence" value="ECO:0007669"/>
    <property type="project" value="UniProtKB-SubCell"/>
</dbReference>
<keyword evidence="7 10" id="KW-0472">Membrane</keyword>
<evidence type="ECO:0000256" key="8">
    <source>
        <dbReference type="RuleBase" id="RU003755"/>
    </source>
</evidence>
<organism evidence="12 13">
    <name type="scientific">Methylocystis heyeri</name>
    <dbReference type="NCBI Taxonomy" id="391905"/>
    <lineage>
        <taxon>Bacteria</taxon>
        <taxon>Pseudomonadati</taxon>
        <taxon>Pseudomonadota</taxon>
        <taxon>Alphaproteobacteria</taxon>
        <taxon>Hyphomicrobiales</taxon>
        <taxon>Methylocystaceae</taxon>
        <taxon>Methylocystis</taxon>
    </lineage>
</organism>
<evidence type="ECO:0000256" key="1">
    <source>
        <dbReference type="ARBA" id="ARBA00004651"/>
    </source>
</evidence>
<keyword evidence="6 10" id="KW-1133">Transmembrane helix</keyword>
<keyword evidence="13" id="KW-1185">Reference proteome</keyword>
<dbReference type="KEGG" id="mhey:H2LOC_011405"/>
<feature type="transmembrane region" description="Helical" evidence="10">
    <location>
        <begin position="256"/>
        <end position="274"/>
    </location>
</feature>
<dbReference type="RefSeq" id="WP_136496506.1">
    <property type="nucleotide sequence ID" value="NZ_CP046052.1"/>
</dbReference>
<dbReference type="Gene3D" id="1.20.1250.20">
    <property type="entry name" value="MFS general substrate transporter like domains"/>
    <property type="match status" value="2"/>
</dbReference>
<evidence type="ECO:0000256" key="10">
    <source>
        <dbReference type="SAM" id="Phobius"/>
    </source>
</evidence>
<keyword evidence="5" id="KW-0571">Peptide transport</keyword>
<dbReference type="AlphaFoldDB" id="A0A6B8KCW3"/>
<reference evidence="12 13" key="1">
    <citation type="submission" date="2019-11" db="EMBL/GenBank/DDBJ databases">
        <title>The genome sequence of Methylocystis heyeri.</title>
        <authorList>
            <person name="Oshkin I.Y."/>
            <person name="Miroshnikov K."/>
            <person name="Dedysh S.N."/>
        </authorList>
    </citation>
    <scope>NUCLEOTIDE SEQUENCE [LARGE SCALE GENOMIC DNA]</scope>
    <source>
        <strain evidence="12 13">H2</strain>
    </source>
</reference>
<dbReference type="EMBL" id="CP046052">
    <property type="protein sequence ID" value="QGM46254.1"/>
    <property type="molecule type" value="Genomic_DNA"/>
</dbReference>
<dbReference type="InterPro" id="IPR005279">
    <property type="entry name" value="Dipep/tripep_permease"/>
</dbReference>
<dbReference type="InterPro" id="IPR020846">
    <property type="entry name" value="MFS_dom"/>
</dbReference>
<dbReference type="CDD" id="cd17346">
    <property type="entry name" value="MFS_DtpA_like"/>
    <property type="match status" value="1"/>
</dbReference>
<evidence type="ECO:0000256" key="3">
    <source>
        <dbReference type="ARBA" id="ARBA00022475"/>
    </source>
</evidence>
<dbReference type="Proteomes" id="UP000309061">
    <property type="component" value="Chromosome"/>
</dbReference>
<feature type="transmembrane region" description="Helical" evidence="10">
    <location>
        <begin position="183"/>
        <end position="202"/>
    </location>
</feature>
<evidence type="ECO:0000256" key="5">
    <source>
        <dbReference type="ARBA" id="ARBA00022856"/>
    </source>
</evidence>
<feature type="transmembrane region" description="Helical" evidence="10">
    <location>
        <begin position="143"/>
        <end position="162"/>
    </location>
</feature>
<dbReference type="InterPro" id="IPR018456">
    <property type="entry name" value="PTR2_symporter_CS"/>
</dbReference>
<evidence type="ECO:0000259" key="11">
    <source>
        <dbReference type="PROSITE" id="PS50850"/>
    </source>
</evidence>
<dbReference type="PANTHER" id="PTHR23517:SF15">
    <property type="entry name" value="PROTON-DEPENDENT OLIGOPEPTIDE FAMILY TRANSPORT PROTEIN"/>
    <property type="match status" value="1"/>
</dbReference>
<dbReference type="PANTHER" id="PTHR23517">
    <property type="entry name" value="RESISTANCE PROTEIN MDTM, PUTATIVE-RELATED-RELATED"/>
    <property type="match status" value="1"/>
</dbReference>
<keyword evidence="2 8" id="KW-0813">Transport</keyword>
<evidence type="ECO:0000313" key="12">
    <source>
        <dbReference type="EMBL" id="QGM46254.1"/>
    </source>
</evidence>
<feature type="transmembrane region" description="Helical" evidence="10">
    <location>
        <begin position="435"/>
        <end position="455"/>
    </location>
</feature>
<dbReference type="GO" id="GO:1904680">
    <property type="term" value="F:peptide transmembrane transporter activity"/>
    <property type="evidence" value="ECO:0007669"/>
    <property type="project" value="InterPro"/>
</dbReference>
<dbReference type="PROSITE" id="PS50850">
    <property type="entry name" value="MFS"/>
    <property type="match status" value="1"/>
</dbReference>
<feature type="transmembrane region" description="Helical" evidence="10">
    <location>
        <begin position="374"/>
        <end position="396"/>
    </location>
</feature>
<keyword evidence="4 8" id="KW-0812">Transmembrane</keyword>
<feature type="transmembrane region" description="Helical" evidence="10">
    <location>
        <begin position="95"/>
        <end position="114"/>
    </location>
</feature>
<feature type="transmembrane region" description="Helical" evidence="10">
    <location>
        <begin position="208"/>
        <end position="235"/>
    </location>
</feature>
<sequence>MEQGGDESRLEEKSGRASHPQTQWLGHPKGLSVLFATELWERFSYYGMRALLVLYMVDHLLAPGGEAEVLGLASLKRVLEAVFGPLGPQPLASQIYGLYTGFVYLTPILGGYLADRWLGRRRMVALGAALMVAGHFLMASEPFFLLALLLLILGNGAFKPNIVTQVGGLYAPGDARRDRAYSLFYVGINIGAFFSPLVSGTLGETLGWHYGFASAGVGMAIGLLTYLIGSPSLPADRPRQRKSEPTSADRAGSRRALLGVLALFIPATLFFATYEQQGNTIALWAEKFTDRGVDLILWKGDIPVTWFQAFNPLMVFLFTPLLVALWAAQSRRGREPGAMAKMATGCFGVALSYLIMALAAWINPGGRSSWLWLAGYFVVITFAELYFSPIALSLVSRIAPDHARSATMGFWLTTTFAGNLLAGWIGGLWASLSSAQFFLALCALSAAAGALIALARGPLGALTQE</sequence>
<protein>
    <submittedName>
        <fullName evidence="12">MFS transporter</fullName>
    </submittedName>
</protein>
<dbReference type="PROSITE" id="PS01023">
    <property type="entry name" value="PTR2_2"/>
    <property type="match status" value="1"/>
</dbReference>
<dbReference type="NCBIfam" id="TIGR00924">
    <property type="entry name" value="yjdL_sub1_fam"/>
    <property type="match status" value="1"/>
</dbReference>
<proteinExistence type="inferred from homology"/>
<accession>A0A6B8KCW3</accession>
<comment type="similarity">
    <text evidence="8">Belongs to the major facilitator superfamily. Proton-dependent oligopeptide transporter (POT/PTR) (TC 2.A.17) family.</text>
</comment>
<feature type="transmembrane region" description="Helical" evidence="10">
    <location>
        <begin position="340"/>
        <end position="362"/>
    </location>
</feature>
<keyword evidence="3" id="KW-1003">Cell membrane</keyword>
<dbReference type="Pfam" id="PF00854">
    <property type="entry name" value="PTR2"/>
    <property type="match status" value="2"/>
</dbReference>
<name>A0A6B8KCW3_9HYPH</name>
<feature type="region of interest" description="Disordered" evidence="9">
    <location>
        <begin position="1"/>
        <end position="23"/>
    </location>
</feature>
<evidence type="ECO:0000256" key="6">
    <source>
        <dbReference type="ARBA" id="ARBA00022989"/>
    </source>
</evidence>